<sequence>MSENSKPTALILYEASRGQAISVDDYERLVKVGLVGIGMYTDINQINARQIRTTITEKGDQIIQKALAN</sequence>
<dbReference type="Proteomes" id="UP000031586">
    <property type="component" value="Unassembled WGS sequence"/>
</dbReference>
<accession>A0A0C1VTJ3</accession>
<name>A0A0C1VTJ3_9VIBR</name>
<gene>
    <name evidence="1" type="ORF">H735_09875</name>
</gene>
<evidence type="ECO:0000313" key="1">
    <source>
        <dbReference type="EMBL" id="KIF53228.1"/>
    </source>
</evidence>
<proteinExistence type="predicted"/>
<comment type="caution">
    <text evidence="1">The sequence shown here is derived from an EMBL/GenBank/DDBJ whole genome shotgun (WGS) entry which is preliminary data.</text>
</comment>
<organism evidence="1 2">
    <name type="scientific">Vibrio owensii CAIM 1854 = LMG 25443</name>
    <dbReference type="NCBI Taxonomy" id="1229493"/>
    <lineage>
        <taxon>Bacteria</taxon>
        <taxon>Pseudomonadati</taxon>
        <taxon>Pseudomonadota</taxon>
        <taxon>Gammaproteobacteria</taxon>
        <taxon>Vibrionales</taxon>
        <taxon>Vibrionaceae</taxon>
        <taxon>Vibrio</taxon>
    </lineage>
</organism>
<protein>
    <submittedName>
        <fullName evidence="1">Uncharacterized protein</fullName>
    </submittedName>
</protein>
<dbReference type="AlphaFoldDB" id="A0A0C1VTJ3"/>
<dbReference type="PATRIC" id="fig|1229493.5.peg.1061"/>
<reference evidence="1 2" key="1">
    <citation type="submission" date="2014-07" db="EMBL/GenBank/DDBJ databases">
        <title>Unique and conserved regions in Vibrio harveyi and related species in comparison with the shrimp pathogen Vibrio harveyi CAIM 1792.</title>
        <authorList>
            <person name="Espinoza-Valles I."/>
            <person name="Vora G."/>
            <person name="Leekitcharoenphon P."/>
            <person name="Ussery D."/>
            <person name="Hoj L."/>
            <person name="Gomez-Gil B."/>
        </authorList>
    </citation>
    <scope>NUCLEOTIDE SEQUENCE [LARGE SCALE GENOMIC DNA]</scope>
    <source>
        <strain evidence="2">CAIM 1854 / LMG 25443</strain>
    </source>
</reference>
<dbReference type="EMBL" id="JPRD01000015">
    <property type="protein sequence ID" value="KIF53228.1"/>
    <property type="molecule type" value="Genomic_DNA"/>
</dbReference>
<evidence type="ECO:0000313" key="2">
    <source>
        <dbReference type="Proteomes" id="UP000031586"/>
    </source>
</evidence>
<dbReference type="RefSeq" id="WP_020194416.1">
    <property type="nucleotide sequence ID" value="NZ_BAOH01000005.1"/>
</dbReference>